<sequence>MRNKKVITLMLVFVMSLTIILSGCGNKGSKSTGKTEEINTTVDDDGKINGLMYKEGLPIVDPEEEYSFSIFTDGNKTTDEFYLMPVLEEQTGVNVDVQLFPYEVAKEKYSLSLNSGDYADCIGGWIMSATDILRFGVEMGTFIPLEGYFEKFAPNIQKVLELEGVREIMTAPDGHIYSVPYVLAAPKVDFNPYINTRWLENLGLEVPTTTEELRDVLRAFKENDANGNGDPNDEIPFSFDPVNKKLGYYAGWFGMPVNDYGFTMVDGELTFGANSDAYKNMIKYMRDLYGEGLLDPEMFTIDQAQWKAKGSTDIYGVAMMYGSGDIMPFEAGEMPDWVPLPVLSSEFTDKPLWFRDSYGTTVLKNQVVITDNAKDPEVIVRWWDNMFELENSIQTNGGPLNKVVFKDGDNYYTDNSKLTEEEKDTYSWVNLYPQSLPRYIPTDFEFVEKNPIFKEKENVDKMYEPNLVSHTIPPYWATAEESSRLSDLQTVISDYIKEKTAQWIAGQANVDEDWDNYIKQLEKLNLNEYIEMRLNALNKNK</sequence>
<name>A0A8J8MBF3_9FIRM</name>
<proteinExistence type="predicted"/>
<dbReference type="InterPro" id="IPR050490">
    <property type="entry name" value="Bact_solute-bd_prot1"/>
</dbReference>
<dbReference type="PROSITE" id="PS51257">
    <property type="entry name" value="PROKAR_LIPOPROTEIN"/>
    <property type="match status" value="1"/>
</dbReference>
<accession>A0A8J8MBF3</accession>
<dbReference type="AlphaFoldDB" id="A0A8J8MBF3"/>
<dbReference type="Proteomes" id="UP000677305">
    <property type="component" value="Chromosome"/>
</dbReference>
<dbReference type="PANTHER" id="PTHR43649">
    <property type="entry name" value="ARABINOSE-BINDING PROTEIN-RELATED"/>
    <property type="match status" value="1"/>
</dbReference>
<dbReference type="EMBL" id="CP058561">
    <property type="protein sequence ID" value="QUH29764.1"/>
    <property type="molecule type" value="Genomic_DNA"/>
</dbReference>
<keyword evidence="2" id="KW-1185">Reference proteome</keyword>
<dbReference type="PANTHER" id="PTHR43649:SF12">
    <property type="entry name" value="DIACETYLCHITOBIOSE BINDING PROTEIN DASA"/>
    <property type="match status" value="1"/>
</dbReference>
<protein>
    <submittedName>
        <fullName evidence="1">Extracellular solute-binding protein</fullName>
    </submittedName>
</protein>
<dbReference type="RefSeq" id="WP_212690021.1">
    <property type="nucleotide sequence ID" value="NZ_CP058561.1"/>
</dbReference>
<evidence type="ECO:0000313" key="1">
    <source>
        <dbReference type="EMBL" id="QUH29764.1"/>
    </source>
</evidence>
<dbReference type="Gene3D" id="3.40.190.10">
    <property type="entry name" value="Periplasmic binding protein-like II"/>
    <property type="match status" value="2"/>
</dbReference>
<gene>
    <name evidence="1" type="ORF">HYG85_12955</name>
</gene>
<dbReference type="SUPFAM" id="SSF53850">
    <property type="entry name" value="Periplasmic binding protein-like II"/>
    <property type="match status" value="1"/>
</dbReference>
<organism evidence="1 2">
    <name type="scientific">Vallitalea guaymasensis</name>
    <dbReference type="NCBI Taxonomy" id="1185412"/>
    <lineage>
        <taxon>Bacteria</taxon>
        <taxon>Bacillati</taxon>
        <taxon>Bacillota</taxon>
        <taxon>Clostridia</taxon>
        <taxon>Lachnospirales</taxon>
        <taxon>Vallitaleaceae</taxon>
        <taxon>Vallitalea</taxon>
    </lineage>
</organism>
<reference evidence="1 2" key="1">
    <citation type="submission" date="2020-07" db="EMBL/GenBank/DDBJ databases">
        <title>Vallitalea guaymasensis genome.</title>
        <authorList>
            <person name="Postec A."/>
        </authorList>
    </citation>
    <scope>NUCLEOTIDE SEQUENCE [LARGE SCALE GENOMIC DNA]</scope>
    <source>
        <strain evidence="1 2">Ra1766G1</strain>
    </source>
</reference>
<evidence type="ECO:0000313" key="2">
    <source>
        <dbReference type="Proteomes" id="UP000677305"/>
    </source>
</evidence>
<dbReference type="KEGG" id="vgu:HYG85_12955"/>